<comment type="catalytic activity">
    <reaction evidence="8">
        <text>fluoride(in) = fluoride(out)</text>
        <dbReference type="Rhea" id="RHEA:76159"/>
        <dbReference type="ChEBI" id="CHEBI:17051"/>
    </reaction>
    <physiologicalReaction direction="left-to-right" evidence="8">
        <dbReference type="Rhea" id="RHEA:76160"/>
    </physiologicalReaction>
</comment>
<keyword evidence="12" id="KW-1185">Reference proteome</keyword>
<dbReference type="AlphaFoldDB" id="A0A1H3T001"/>
<evidence type="ECO:0000256" key="4">
    <source>
        <dbReference type="ARBA" id="ARBA00022989"/>
    </source>
</evidence>
<accession>A0A1H3T001</accession>
<dbReference type="Proteomes" id="UP000198891">
    <property type="component" value="Unassembled WGS sequence"/>
</dbReference>
<feature type="binding site" evidence="10">
    <location>
        <position position="81"/>
    </location>
    <ligand>
        <name>Na(+)</name>
        <dbReference type="ChEBI" id="CHEBI:29101"/>
        <note>structural</note>
    </ligand>
</feature>
<dbReference type="GO" id="GO:0046872">
    <property type="term" value="F:metal ion binding"/>
    <property type="evidence" value="ECO:0007669"/>
    <property type="project" value="UniProtKB-KW"/>
</dbReference>
<dbReference type="EMBL" id="FNPZ01000004">
    <property type="protein sequence ID" value="SDZ43562.1"/>
    <property type="molecule type" value="Genomic_DNA"/>
</dbReference>
<name>A0A1H3T001_9MICO</name>
<sequence>MTSVTGLTVFAIAVAGGLGAVARLVVGGAVQHWSRWKFPIGTAVLNVTGSFFLGLVMSAAATSLAPTWLAIVGTGFLGGFTTFSTASVDTADLVRGRLWGQAALNAGVTGLLSIAAAGLGYSL</sequence>
<evidence type="ECO:0000256" key="6">
    <source>
        <dbReference type="ARBA" id="ARBA00023303"/>
    </source>
</evidence>
<dbReference type="RefSeq" id="WP_092556846.1">
    <property type="nucleotide sequence ID" value="NZ_FNPZ01000004.1"/>
</dbReference>
<evidence type="ECO:0000256" key="2">
    <source>
        <dbReference type="ARBA" id="ARBA00022475"/>
    </source>
</evidence>
<evidence type="ECO:0000313" key="11">
    <source>
        <dbReference type="EMBL" id="SDZ43562.1"/>
    </source>
</evidence>
<dbReference type="STRING" id="381665.SAMN05216554_3864"/>
<proteinExistence type="inferred from homology"/>
<evidence type="ECO:0000313" key="12">
    <source>
        <dbReference type="Proteomes" id="UP000198891"/>
    </source>
</evidence>
<evidence type="ECO:0000256" key="1">
    <source>
        <dbReference type="ARBA" id="ARBA00004651"/>
    </source>
</evidence>
<evidence type="ECO:0000256" key="7">
    <source>
        <dbReference type="ARBA" id="ARBA00035120"/>
    </source>
</evidence>
<keyword evidence="10" id="KW-0813">Transport</keyword>
<keyword evidence="6 10" id="KW-0407">Ion channel</keyword>
<dbReference type="OrthoDB" id="5148600at2"/>
<evidence type="ECO:0000256" key="3">
    <source>
        <dbReference type="ARBA" id="ARBA00022692"/>
    </source>
</evidence>
<dbReference type="PANTHER" id="PTHR28259:SF1">
    <property type="entry name" value="FLUORIDE EXPORT PROTEIN 1-RELATED"/>
    <property type="match status" value="1"/>
</dbReference>
<feature type="transmembrane region" description="Helical" evidence="10">
    <location>
        <begin position="67"/>
        <end position="86"/>
    </location>
</feature>
<evidence type="ECO:0000256" key="5">
    <source>
        <dbReference type="ARBA" id="ARBA00023136"/>
    </source>
</evidence>
<dbReference type="GO" id="GO:0140114">
    <property type="term" value="P:cellular detoxification of fluoride"/>
    <property type="evidence" value="ECO:0007669"/>
    <property type="project" value="UniProtKB-UniRule"/>
</dbReference>
<dbReference type="Pfam" id="PF02537">
    <property type="entry name" value="CRCB"/>
    <property type="match status" value="1"/>
</dbReference>
<dbReference type="PANTHER" id="PTHR28259">
    <property type="entry name" value="FLUORIDE EXPORT PROTEIN 1-RELATED"/>
    <property type="match status" value="1"/>
</dbReference>
<comment type="activity regulation">
    <text evidence="10">Na(+) is not transported, but it plays an essential structural role and its presence is essential for fluoride channel function.</text>
</comment>
<organism evidence="11 12">
    <name type="scientific">Herbiconiux ginsengi</name>
    <dbReference type="NCBI Taxonomy" id="381665"/>
    <lineage>
        <taxon>Bacteria</taxon>
        <taxon>Bacillati</taxon>
        <taxon>Actinomycetota</taxon>
        <taxon>Actinomycetes</taxon>
        <taxon>Micrococcales</taxon>
        <taxon>Microbacteriaceae</taxon>
        <taxon>Herbiconiux</taxon>
    </lineage>
</organism>
<dbReference type="HAMAP" id="MF_00454">
    <property type="entry name" value="FluC"/>
    <property type="match status" value="1"/>
</dbReference>
<keyword evidence="10" id="KW-0479">Metal-binding</keyword>
<dbReference type="GO" id="GO:0062054">
    <property type="term" value="F:fluoride channel activity"/>
    <property type="evidence" value="ECO:0007669"/>
    <property type="project" value="UniProtKB-UniRule"/>
</dbReference>
<comment type="subcellular location">
    <subcellularLocation>
        <location evidence="1 10">Cell membrane</location>
        <topology evidence="1 10">Multi-pass membrane protein</topology>
    </subcellularLocation>
</comment>
<dbReference type="InterPro" id="IPR003691">
    <property type="entry name" value="FluC"/>
</dbReference>
<keyword evidence="5 10" id="KW-0472">Membrane</keyword>
<feature type="binding site" evidence="10">
    <location>
        <position position="78"/>
    </location>
    <ligand>
        <name>Na(+)</name>
        <dbReference type="ChEBI" id="CHEBI:29101"/>
        <note>structural</note>
    </ligand>
</feature>
<evidence type="ECO:0000256" key="8">
    <source>
        <dbReference type="ARBA" id="ARBA00035585"/>
    </source>
</evidence>
<gene>
    <name evidence="10" type="primary">fluC</name>
    <name evidence="10" type="synonym">crcB</name>
    <name evidence="11" type="ORF">SAMN05216554_3864</name>
</gene>
<keyword evidence="4 10" id="KW-1133">Transmembrane helix</keyword>
<feature type="transmembrane region" description="Helical" evidence="10">
    <location>
        <begin position="38"/>
        <end position="61"/>
    </location>
</feature>
<keyword evidence="2 10" id="KW-1003">Cell membrane</keyword>
<keyword evidence="10" id="KW-0406">Ion transport</keyword>
<comment type="function">
    <text evidence="9 10">Fluoride-specific ion channel. Important for reducing fluoride concentration in the cell, thus reducing its toxicity.</text>
</comment>
<feature type="transmembrane region" description="Helical" evidence="10">
    <location>
        <begin position="6"/>
        <end position="26"/>
    </location>
</feature>
<reference evidence="11 12" key="1">
    <citation type="submission" date="2016-10" db="EMBL/GenBank/DDBJ databases">
        <authorList>
            <person name="de Groot N.N."/>
        </authorList>
    </citation>
    <scope>NUCLEOTIDE SEQUENCE [LARGE SCALE GENOMIC DNA]</scope>
    <source>
        <strain evidence="11 12">CGMCC 4.3491</strain>
    </source>
</reference>
<keyword evidence="3 10" id="KW-0812">Transmembrane</keyword>
<protein>
    <recommendedName>
        <fullName evidence="10">Fluoride-specific ion channel FluC</fullName>
    </recommendedName>
</protein>
<comment type="similarity">
    <text evidence="7 10">Belongs to the fluoride channel Fluc/FEX (TC 1.A.43) family.</text>
</comment>
<feature type="transmembrane region" description="Helical" evidence="10">
    <location>
        <begin position="98"/>
        <end position="121"/>
    </location>
</feature>
<keyword evidence="10" id="KW-0915">Sodium</keyword>
<evidence type="ECO:0000256" key="10">
    <source>
        <dbReference type="HAMAP-Rule" id="MF_00454"/>
    </source>
</evidence>
<evidence type="ECO:0000256" key="9">
    <source>
        <dbReference type="ARBA" id="ARBA00049940"/>
    </source>
</evidence>
<dbReference type="GO" id="GO:0005886">
    <property type="term" value="C:plasma membrane"/>
    <property type="evidence" value="ECO:0007669"/>
    <property type="project" value="UniProtKB-SubCell"/>
</dbReference>